<keyword evidence="4" id="KW-1185">Reference proteome</keyword>
<sequence length="186" mass="21578">MKNFIKIEDKNIFFGDCKNCQAFCCKGSYGSIFSQILKEEFASLYKNFPILFIFGSLDFIKPVVMLSNGIDSCPYLKNSSCSIYKDRPNVCKTYPLSPNIDDNIYIDSSCPEIFKGKNSLDLTLNIFENYSKKYIDTHFEFKGLKKEEFLKILNIRGVEFYKYIGKNNSIYLNYHEASLKNLDILL</sequence>
<dbReference type="Proteomes" id="UP000289132">
    <property type="component" value="Unassembled WGS sequence"/>
</dbReference>
<proteinExistence type="predicted"/>
<dbReference type="AlphaFoldDB" id="A0AAD0QKE7"/>
<dbReference type="EMBL" id="PDKD01000006">
    <property type="protein sequence ID" value="RXJ92007.1"/>
    <property type="molecule type" value="Genomic_DNA"/>
</dbReference>
<dbReference type="Proteomes" id="UP000254504">
    <property type="component" value="Chromosome"/>
</dbReference>
<evidence type="ECO:0000313" key="1">
    <source>
        <dbReference type="EMBL" id="AXK49376.1"/>
    </source>
</evidence>
<evidence type="ECO:0000313" key="2">
    <source>
        <dbReference type="EMBL" id="RXJ92007.1"/>
    </source>
</evidence>
<reference evidence="1 3" key="2">
    <citation type="submission" date="2018-07" db="EMBL/GenBank/DDBJ databases">
        <title>Complete genome of the Arcobacter trophiarum type strain LMG 25534.</title>
        <authorList>
            <person name="Miller W.G."/>
            <person name="Yee E."/>
        </authorList>
    </citation>
    <scope>NUCLEOTIDE SEQUENCE [LARGE SCALE GENOMIC DNA]</scope>
    <source>
        <strain evidence="1 3">LMG 25534</strain>
    </source>
</reference>
<reference evidence="2 4" key="1">
    <citation type="submission" date="2017-10" db="EMBL/GenBank/DDBJ databases">
        <title>Genomics of the genus Arcobacter.</title>
        <authorList>
            <person name="Perez-Cataluna A."/>
            <person name="Figueras M.J."/>
        </authorList>
    </citation>
    <scope>NUCLEOTIDE SEQUENCE [LARGE SCALE GENOMIC DNA]</scope>
    <source>
        <strain evidence="2 4">LMG 25534</strain>
    </source>
</reference>
<dbReference type="InterPro" id="IPR005358">
    <property type="entry name" value="Puta_zinc/iron-chelating_dom"/>
</dbReference>
<dbReference type="KEGG" id="atp:ATR_1537"/>
<dbReference type="Pfam" id="PF03692">
    <property type="entry name" value="CxxCxxCC"/>
    <property type="match status" value="1"/>
</dbReference>
<evidence type="ECO:0000313" key="4">
    <source>
        <dbReference type="Proteomes" id="UP000289132"/>
    </source>
</evidence>
<dbReference type="EMBL" id="CP031367">
    <property type="protein sequence ID" value="AXK49376.1"/>
    <property type="molecule type" value="Genomic_DNA"/>
</dbReference>
<dbReference type="RefSeq" id="WP_115428855.1">
    <property type="nucleotide sequence ID" value="NZ_CP031367.1"/>
</dbReference>
<name>A0AAD0QKE7_9BACT</name>
<gene>
    <name evidence="1" type="ORF">ATR_1537</name>
    <name evidence="2" type="ORF">CRU87_05095</name>
</gene>
<accession>A0AAD0QKE7</accession>
<evidence type="ECO:0000313" key="3">
    <source>
        <dbReference type="Proteomes" id="UP000254504"/>
    </source>
</evidence>
<protein>
    <submittedName>
        <fullName evidence="1">YkgJ family cysteine cluster protein</fullName>
    </submittedName>
    <submittedName>
        <fullName evidence="2">Zinc/iron-chelating domain-containing protein</fullName>
    </submittedName>
</protein>
<organism evidence="1 3">
    <name type="scientific">Aliarcobacter trophiarum LMG 25534</name>
    <dbReference type="NCBI Taxonomy" id="1032241"/>
    <lineage>
        <taxon>Bacteria</taxon>
        <taxon>Pseudomonadati</taxon>
        <taxon>Campylobacterota</taxon>
        <taxon>Epsilonproteobacteria</taxon>
        <taxon>Campylobacterales</taxon>
        <taxon>Arcobacteraceae</taxon>
        <taxon>Aliarcobacter</taxon>
    </lineage>
</organism>